<keyword evidence="15" id="KW-1185">Reference proteome</keyword>
<evidence type="ECO:0000256" key="4">
    <source>
        <dbReference type="ARBA" id="ARBA00022771"/>
    </source>
</evidence>
<dbReference type="OrthoDB" id="10018779at2759"/>
<dbReference type="SUPFAM" id="SSF57716">
    <property type="entry name" value="Glucocorticoid receptor-like (DNA-binding domain)"/>
    <property type="match status" value="1"/>
</dbReference>
<keyword evidence="3 11" id="KW-0479">Metal-binding</keyword>
<dbReference type="KEGG" id="crq:GCK72_017568"/>
<dbReference type="PANTHER" id="PTHR45680">
    <property type="entry name" value="NUCLEAR HORMONE RECEPTOR FAMILY"/>
    <property type="match status" value="1"/>
</dbReference>
<dbReference type="PANTHER" id="PTHR45680:SF8">
    <property type="entry name" value="NUCLEAR HORMONE RECEPTOR FAMILY"/>
    <property type="match status" value="1"/>
</dbReference>
<keyword evidence="8 11" id="KW-0804">Transcription</keyword>
<dbReference type="STRING" id="31234.E3LTQ2"/>
<dbReference type="InterPro" id="IPR013088">
    <property type="entry name" value="Znf_NHR/GATA"/>
</dbReference>
<evidence type="ECO:0000256" key="2">
    <source>
        <dbReference type="ARBA" id="ARBA00005993"/>
    </source>
</evidence>
<dbReference type="SMART" id="SM00430">
    <property type="entry name" value="HOLI"/>
    <property type="match status" value="1"/>
</dbReference>
<dbReference type="InterPro" id="IPR035500">
    <property type="entry name" value="NHR-like_dom_sf"/>
</dbReference>
<evidence type="ECO:0000313" key="15">
    <source>
        <dbReference type="Proteomes" id="UP000008281"/>
    </source>
</evidence>
<dbReference type="InParanoid" id="E3LTQ2"/>
<dbReference type="Gene3D" id="1.10.565.10">
    <property type="entry name" value="Retinoid X Receptor"/>
    <property type="match status" value="1"/>
</dbReference>
<organism evidence="15">
    <name type="scientific">Caenorhabditis remanei</name>
    <name type="common">Caenorhabditis vulgaris</name>
    <dbReference type="NCBI Taxonomy" id="31234"/>
    <lineage>
        <taxon>Eukaryota</taxon>
        <taxon>Metazoa</taxon>
        <taxon>Ecdysozoa</taxon>
        <taxon>Nematoda</taxon>
        <taxon>Chromadorea</taxon>
        <taxon>Rhabditida</taxon>
        <taxon>Rhabditina</taxon>
        <taxon>Rhabditomorpha</taxon>
        <taxon>Rhabditoidea</taxon>
        <taxon>Rhabditidae</taxon>
        <taxon>Peloderinae</taxon>
        <taxon>Caenorhabditis</taxon>
    </lineage>
</organism>
<keyword evidence="5 11" id="KW-0862">Zinc</keyword>
<dbReference type="Pfam" id="PF00105">
    <property type="entry name" value="zf-C4"/>
    <property type="match status" value="1"/>
</dbReference>
<evidence type="ECO:0000256" key="11">
    <source>
        <dbReference type="RuleBase" id="RU004334"/>
    </source>
</evidence>
<dbReference type="OMA" id="LKSIWVQ"/>
<evidence type="ECO:0000313" key="14">
    <source>
        <dbReference type="EMBL" id="EFP11276.1"/>
    </source>
</evidence>
<dbReference type="PROSITE" id="PS51843">
    <property type="entry name" value="NR_LBD"/>
    <property type="match status" value="1"/>
</dbReference>
<feature type="domain" description="NR LBD" evidence="13">
    <location>
        <begin position="209"/>
        <end position="462"/>
    </location>
</feature>
<evidence type="ECO:0000256" key="9">
    <source>
        <dbReference type="ARBA" id="ARBA00023170"/>
    </source>
</evidence>
<dbReference type="HOGENOM" id="CLU_007368_7_0_1"/>
<evidence type="ECO:0000256" key="10">
    <source>
        <dbReference type="ARBA" id="ARBA00023242"/>
    </source>
</evidence>
<dbReference type="GO" id="GO:0000978">
    <property type="term" value="F:RNA polymerase II cis-regulatory region sequence-specific DNA binding"/>
    <property type="evidence" value="ECO:0007669"/>
    <property type="project" value="InterPro"/>
</dbReference>
<comment type="similarity">
    <text evidence="2 11">Belongs to the nuclear hormone receptor family.</text>
</comment>
<evidence type="ECO:0000259" key="12">
    <source>
        <dbReference type="PROSITE" id="PS51030"/>
    </source>
</evidence>
<evidence type="ECO:0000256" key="7">
    <source>
        <dbReference type="ARBA" id="ARBA00023125"/>
    </source>
</evidence>
<sequence length="463" mass="53883">MWQSSSSNQLEDSERAQDTLSTFSLFDPLFSRFDMLVQEPSSSNLTCKVCSEPAHGVHFGVASCRACAAFFRRTTVLGKKYTCRQKNENCATNNEERFNCRFCRYKKCLQCGMTPENVKYNYDSAVHHTKKPSPLMKNEYQEHPSDPSSPVDLVNNMDHQLCIRQTRDVVKDVTYEVQTDEKGEPIVRLDITGLLNNITSVLDDFVPSDDIKSLNTLRRMNHALIEYRQIHHSNVIKFVQSITMREILMTGNEQIKSITKFLMHSVPFRSLRNEDQMQMLKSIWVQWKRLERYVSTAQIFGKRMYEDQIVTLVPGLAAYLNKIHVDCAAFIYKKAEGMKFFMENFNSRMMEEIGKPLVDLELTSMETAFMLAQMSWQVAGKELQGDVLKASESEQEALANELHLYYIEELRLPNYASRLIKINNIINAAQKIHFERQNFMDIVRIFDFFRVHVSDPEMYKAYF</sequence>
<feature type="domain" description="Nuclear receptor" evidence="12">
    <location>
        <begin position="44"/>
        <end position="120"/>
    </location>
</feature>
<dbReference type="CDD" id="cd06960">
    <property type="entry name" value="NR_DBD_HNF4A"/>
    <property type="match status" value="1"/>
</dbReference>
<dbReference type="AlphaFoldDB" id="E3LTQ2"/>
<evidence type="ECO:0000259" key="13">
    <source>
        <dbReference type="PROSITE" id="PS51843"/>
    </source>
</evidence>
<protein>
    <submittedName>
        <fullName evidence="14">CRE-NHR-232 protein</fullName>
    </submittedName>
</protein>
<evidence type="ECO:0000256" key="1">
    <source>
        <dbReference type="ARBA" id="ARBA00004123"/>
    </source>
</evidence>
<dbReference type="SMART" id="SM00399">
    <property type="entry name" value="ZnF_C4"/>
    <property type="match status" value="1"/>
</dbReference>
<keyword evidence="9 11" id="KW-0675">Receptor</keyword>
<dbReference type="CDD" id="cd06157">
    <property type="entry name" value="NR_LBD"/>
    <property type="match status" value="1"/>
</dbReference>
<keyword evidence="7 11" id="KW-0238">DNA-binding</keyword>
<dbReference type="FunCoup" id="E3LTQ2">
    <property type="interactions" value="1864"/>
</dbReference>
<dbReference type="Proteomes" id="UP000008281">
    <property type="component" value="Unassembled WGS sequence"/>
</dbReference>
<keyword evidence="6 11" id="KW-0805">Transcription regulation</keyword>
<proteinExistence type="inferred from homology"/>
<dbReference type="GeneID" id="9810801"/>
<evidence type="ECO:0000256" key="3">
    <source>
        <dbReference type="ARBA" id="ARBA00022723"/>
    </source>
</evidence>
<name>E3LTQ2_CAERE</name>
<dbReference type="Pfam" id="PF00104">
    <property type="entry name" value="Hormone_recep"/>
    <property type="match status" value="1"/>
</dbReference>
<dbReference type="EMBL" id="DS268415">
    <property type="protein sequence ID" value="EFP11276.1"/>
    <property type="molecule type" value="Genomic_DNA"/>
</dbReference>
<keyword evidence="10 11" id="KW-0539">Nucleus</keyword>
<dbReference type="RefSeq" id="XP_003112755.2">
    <property type="nucleotide sequence ID" value="XM_003112707.2"/>
</dbReference>
<dbReference type="InterPro" id="IPR049636">
    <property type="entry name" value="HNF4-like_DBD"/>
</dbReference>
<comment type="subcellular location">
    <subcellularLocation>
        <location evidence="1 11">Nucleus</location>
    </subcellularLocation>
</comment>
<dbReference type="eggNOG" id="KOG3575">
    <property type="taxonomic scope" value="Eukaryota"/>
</dbReference>
<evidence type="ECO:0000256" key="5">
    <source>
        <dbReference type="ARBA" id="ARBA00022833"/>
    </source>
</evidence>
<dbReference type="PROSITE" id="PS51030">
    <property type="entry name" value="NUCLEAR_REC_DBD_2"/>
    <property type="match status" value="1"/>
</dbReference>
<gene>
    <name evidence="14" type="primary">Cre-nhr-232</name>
    <name evidence="14" type="ORF">CRE_30948</name>
</gene>
<dbReference type="InterPro" id="IPR001628">
    <property type="entry name" value="Znf_hrmn_rcpt"/>
</dbReference>
<dbReference type="InterPro" id="IPR051152">
    <property type="entry name" value="C.elegans_Orphan_NR"/>
</dbReference>
<keyword evidence="4 11" id="KW-0863">Zinc-finger</keyword>
<evidence type="ECO:0000256" key="6">
    <source>
        <dbReference type="ARBA" id="ARBA00023015"/>
    </source>
</evidence>
<dbReference type="GO" id="GO:0005634">
    <property type="term" value="C:nucleus"/>
    <property type="evidence" value="ECO:0007669"/>
    <property type="project" value="UniProtKB-SubCell"/>
</dbReference>
<dbReference type="CTD" id="9810801"/>
<dbReference type="SUPFAM" id="SSF48508">
    <property type="entry name" value="Nuclear receptor ligand-binding domain"/>
    <property type="match status" value="1"/>
</dbReference>
<dbReference type="PROSITE" id="PS00031">
    <property type="entry name" value="NUCLEAR_REC_DBD_1"/>
    <property type="match status" value="1"/>
</dbReference>
<accession>E3LTQ2</accession>
<dbReference type="GO" id="GO:0003700">
    <property type="term" value="F:DNA-binding transcription factor activity"/>
    <property type="evidence" value="ECO:0007669"/>
    <property type="project" value="InterPro"/>
</dbReference>
<dbReference type="Gene3D" id="3.30.50.10">
    <property type="entry name" value="Erythroid Transcription Factor GATA-1, subunit A"/>
    <property type="match status" value="1"/>
</dbReference>
<dbReference type="InterPro" id="IPR000536">
    <property type="entry name" value="Nucl_hrmn_rcpt_lig-bd"/>
</dbReference>
<dbReference type="PRINTS" id="PR00047">
    <property type="entry name" value="STROIDFINGER"/>
</dbReference>
<evidence type="ECO:0000256" key="8">
    <source>
        <dbReference type="ARBA" id="ARBA00023163"/>
    </source>
</evidence>
<reference evidence="14" key="1">
    <citation type="submission" date="2007-07" db="EMBL/GenBank/DDBJ databases">
        <title>PCAP assembly of the Caenorhabditis remanei genome.</title>
        <authorList>
            <consortium name="The Caenorhabditis remanei Sequencing Consortium"/>
            <person name="Wilson R.K."/>
        </authorList>
    </citation>
    <scope>NUCLEOTIDE SEQUENCE [LARGE SCALE GENOMIC DNA]</scope>
    <source>
        <strain evidence="14">PB4641</strain>
    </source>
</reference>
<dbReference type="GO" id="GO:0008270">
    <property type="term" value="F:zinc ion binding"/>
    <property type="evidence" value="ECO:0007669"/>
    <property type="project" value="UniProtKB-KW"/>
</dbReference>